<keyword evidence="1" id="KW-0540">Nuclease</keyword>
<dbReference type="InterPro" id="IPR016071">
    <property type="entry name" value="Staphylococal_nuclease_OB-fold"/>
</dbReference>
<feature type="domain" description="TNase-like" evidence="4">
    <location>
        <begin position="40"/>
        <end position="175"/>
    </location>
</feature>
<accession>A0A4R3VSM0</accession>
<organism evidence="5 6">
    <name type="scientific">Sphingobacterium alimentarium</name>
    <dbReference type="NCBI Taxonomy" id="797292"/>
    <lineage>
        <taxon>Bacteria</taxon>
        <taxon>Pseudomonadati</taxon>
        <taxon>Bacteroidota</taxon>
        <taxon>Sphingobacteriia</taxon>
        <taxon>Sphingobacteriales</taxon>
        <taxon>Sphingobacteriaceae</taxon>
        <taxon>Sphingobacterium</taxon>
    </lineage>
</organism>
<proteinExistence type="predicted"/>
<dbReference type="EMBL" id="SMBZ01000023">
    <property type="protein sequence ID" value="TCV12586.1"/>
    <property type="molecule type" value="Genomic_DNA"/>
</dbReference>
<keyword evidence="3" id="KW-0378">Hydrolase</keyword>
<name>A0A4R3VSM0_9SPHI</name>
<evidence type="ECO:0000313" key="6">
    <source>
        <dbReference type="Proteomes" id="UP000295197"/>
    </source>
</evidence>
<dbReference type="InterPro" id="IPR035437">
    <property type="entry name" value="SNase_OB-fold_sf"/>
</dbReference>
<sequence length="177" mass="20824">MISRSFLVLTSFLFSYCQSQHTDQNNIRFEGNFESEMYSNPRIFKVDAYVDGDTFWMLNHKDQRVKVRLIGIDAPETKNVFRKKKHPYGAESKRYVDSILTENPYVKLDFDVDSLDQYGRTLAYVYLNNGIFLNEHLVRTGNASIMTVSPNIKYEDLFYKAQIYARQKSLGIWKDEQ</sequence>
<dbReference type="Proteomes" id="UP000295197">
    <property type="component" value="Unassembled WGS sequence"/>
</dbReference>
<dbReference type="PROSITE" id="PS50830">
    <property type="entry name" value="TNASE_3"/>
    <property type="match status" value="1"/>
</dbReference>
<evidence type="ECO:0000256" key="2">
    <source>
        <dbReference type="ARBA" id="ARBA00022759"/>
    </source>
</evidence>
<reference evidence="5 6" key="1">
    <citation type="submission" date="2019-03" db="EMBL/GenBank/DDBJ databases">
        <title>Genomic Encyclopedia of Type Strains, Phase IV (KMG-IV): sequencing the most valuable type-strain genomes for metagenomic binning, comparative biology and taxonomic classification.</title>
        <authorList>
            <person name="Goeker M."/>
        </authorList>
    </citation>
    <scope>NUCLEOTIDE SEQUENCE [LARGE SCALE GENOMIC DNA]</scope>
    <source>
        <strain evidence="5 6">DSM 22362</strain>
    </source>
</reference>
<protein>
    <submittedName>
        <fullName evidence="5">Micrococcal nuclease</fullName>
    </submittedName>
</protein>
<dbReference type="AlphaFoldDB" id="A0A4R3VSM0"/>
<dbReference type="OrthoDB" id="4376109at2"/>
<keyword evidence="2" id="KW-0255">Endonuclease</keyword>
<dbReference type="SUPFAM" id="SSF50199">
    <property type="entry name" value="Staphylococcal nuclease"/>
    <property type="match status" value="1"/>
</dbReference>
<dbReference type="Pfam" id="PF00565">
    <property type="entry name" value="SNase"/>
    <property type="match status" value="1"/>
</dbReference>
<comment type="caution">
    <text evidence="5">The sequence shown here is derived from an EMBL/GenBank/DDBJ whole genome shotgun (WGS) entry which is preliminary data.</text>
</comment>
<dbReference type="GO" id="GO:0004519">
    <property type="term" value="F:endonuclease activity"/>
    <property type="evidence" value="ECO:0007669"/>
    <property type="project" value="UniProtKB-KW"/>
</dbReference>
<dbReference type="RefSeq" id="WP_132777860.1">
    <property type="nucleotide sequence ID" value="NZ_SMBZ01000023.1"/>
</dbReference>
<dbReference type="Gene3D" id="2.40.50.90">
    <property type="match status" value="1"/>
</dbReference>
<dbReference type="PANTHER" id="PTHR12302:SF3">
    <property type="entry name" value="SERINE_THREONINE-PROTEIN KINASE 31"/>
    <property type="match status" value="1"/>
</dbReference>
<evidence type="ECO:0000256" key="3">
    <source>
        <dbReference type="ARBA" id="ARBA00022801"/>
    </source>
</evidence>
<dbReference type="PANTHER" id="PTHR12302">
    <property type="entry name" value="EBNA2 BINDING PROTEIN P100"/>
    <property type="match status" value="1"/>
</dbReference>
<dbReference type="GO" id="GO:0016787">
    <property type="term" value="F:hydrolase activity"/>
    <property type="evidence" value="ECO:0007669"/>
    <property type="project" value="UniProtKB-KW"/>
</dbReference>
<evidence type="ECO:0000313" key="5">
    <source>
        <dbReference type="EMBL" id="TCV12586.1"/>
    </source>
</evidence>
<gene>
    <name evidence="5" type="ORF">EDC17_102338</name>
</gene>
<dbReference type="SMART" id="SM00318">
    <property type="entry name" value="SNc"/>
    <property type="match status" value="1"/>
</dbReference>
<evidence type="ECO:0000259" key="4">
    <source>
        <dbReference type="PROSITE" id="PS50830"/>
    </source>
</evidence>
<evidence type="ECO:0000256" key="1">
    <source>
        <dbReference type="ARBA" id="ARBA00022722"/>
    </source>
</evidence>
<keyword evidence="6" id="KW-1185">Reference proteome</keyword>